<comment type="caution">
    <text evidence="1">The sequence shown here is derived from an EMBL/GenBank/DDBJ whole genome shotgun (WGS) entry which is preliminary data.</text>
</comment>
<evidence type="ECO:0000313" key="1">
    <source>
        <dbReference type="EMBL" id="MBB5209317.1"/>
    </source>
</evidence>
<evidence type="ECO:0008006" key="3">
    <source>
        <dbReference type="Google" id="ProtNLM"/>
    </source>
</evidence>
<reference evidence="1 2" key="1">
    <citation type="submission" date="2020-08" db="EMBL/GenBank/DDBJ databases">
        <title>Genomic Encyclopedia of Type Strains, Phase IV (KMG-IV): sequencing the most valuable type-strain genomes for metagenomic binning, comparative biology and taxonomic classification.</title>
        <authorList>
            <person name="Goeker M."/>
        </authorList>
    </citation>
    <scope>NUCLEOTIDE SEQUENCE [LARGE SCALE GENOMIC DNA]</scope>
    <source>
        <strain evidence="1 2">DSM 24163</strain>
    </source>
</reference>
<gene>
    <name evidence="1" type="ORF">HNQ52_002880</name>
</gene>
<sequence>MRHAAEHARTRTRERRHRLAVEAARLIAEHGVRDYHQAKLKAAARLGENDDHDLPRNHEVEAALREYQRLFRGDQQPQQLRHRRDAALEAMRFLARFEPRLVGAVLDGTADEHTAICLHVHADTVEQVLVFLADNAIPFDQRARQVRLDRTRVEEFPVLLFSADGLAFDLTVLTREQLRQAPLDRSGEHAMQRASLAMLERRLLEEEIDAFDGLPPIPPMRT</sequence>
<dbReference type="RefSeq" id="WP_183961848.1">
    <property type="nucleotide sequence ID" value="NZ_JACHHP010000005.1"/>
</dbReference>
<protein>
    <recommendedName>
        <fullName evidence="3">Nucleotidyltransferase</fullName>
    </recommendedName>
</protein>
<dbReference type="EMBL" id="JACHHP010000005">
    <property type="protein sequence ID" value="MBB5209317.1"/>
    <property type="molecule type" value="Genomic_DNA"/>
</dbReference>
<dbReference type="AlphaFoldDB" id="A0A7W8G0B5"/>
<dbReference type="Proteomes" id="UP000521199">
    <property type="component" value="Unassembled WGS sequence"/>
</dbReference>
<organism evidence="1 2">
    <name type="scientific">Chiayiivirga flava</name>
    <dbReference type="NCBI Taxonomy" id="659595"/>
    <lineage>
        <taxon>Bacteria</taxon>
        <taxon>Pseudomonadati</taxon>
        <taxon>Pseudomonadota</taxon>
        <taxon>Gammaproteobacteria</taxon>
        <taxon>Lysobacterales</taxon>
        <taxon>Lysobacteraceae</taxon>
        <taxon>Chiayiivirga</taxon>
    </lineage>
</organism>
<evidence type="ECO:0000313" key="2">
    <source>
        <dbReference type="Proteomes" id="UP000521199"/>
    </source>
</evidence>
<name>A0A7W8G0B5_9GAMM</name>
<proteinExistence type="predicted"/>
<accession>A0A7W8G0B5</accession>
<keyword evidence="2" id="KW-1185">Reference proteome</keyword>